<comment type="caution">
    <text evidence="3">The sequence shown here is derived from an EMBL/GenBank/DDBJ whole genome shotgun (WGS) entry which is preliminary data.</text>
</comment>
<feature type="transmembrane region" description="Helical" evidence="1">
    <location>
        <begin position="141"/>
        <end position="162"/>
    </location>
</feature>
<dbReference type="OrthoDB" id="6183775at2"/>
<dbReference type="Proteomes" id="UP000289708">
    <property type="component" value="Unassembled WGS sequence"/>
</dbReference>
<gene>
    <name evidence="3" type="ORF">EK403_03845</name>
</gene>
<dbReference type="InterPro" id="IPR009936">
    <property type="entry name" value="DUF1468"/>
</dbReference>
<evidence type="ECO:0000256" key="1">
    <source>
        <dbReference type="SAM" id="Phobius"/>
    </source>
</evidence>
<keyword evidence="1" id="KW-0472">Membrane</keyword>
<protein>
    <submittedName>
        <fullName evidence="3">Tripartite tricarboxylate transporter TctB family protein</fullName>
    </submittedName>
</protein>
<proteinExistence type="predicted"/>
<dbReference type="AlphaFoldDB" id="A0A4Q0MNQ2"/>
<dbReference type="RefSeq" id="WP_128776175.1">
    <property type="nucleotide sequence ID" value="NZ_RYFI01000002.1"/>
</dbReference>
<feature type="transmembrane region" description="Helical" evidence="1">
    <location>
        <begin position="101"/>
        <end position="134"/>
    </location>
</feature>
<dbReference type="EMBL" id="RYFI01000002">
    <property type="protein sequence ID" value="RXF75185.1"/>
    <property type="molecule type" value="Genomic_DNA"/>
</dbReference>
<reference evidence="3 4" key="1">
    <citation type="submission" date="2018-12" db="EMBL/GenBank/DDBJ databases">
        <title>bacterium Hansschlegelia zhihuaiae S113.</title>
        <authorList>
            <person name="He J."/>
        </authorList>
    </citation>
    <scope>NUCLEOTIDE SEQUENCE [LARGE SCALE GENOMIC DNA]</scope>
    <source>
        <strain evidence="3 4">S 113</strain>
    </source>
</reference>
<dbReference type="Pfam" id="PF07331">
    <property type="entry name" value="TctB"/>
    <property type="match status" value="1"/>
</dbReference>
<keyword evidence="1" id="KW-0812">Transmembrane</keyword>
<feature type="transmembrane region" description="Helical" evidence="1">
    <location>
        <begin position="59"/>
        <end position="81"/>
    </location>
</feature>
<name>A0A4Q0MNQ2_9HYPH</name>
<feature type="transmembrane region" description="Helical" evidence="1">
    <location>
        <begin position="25"/>
        <end position="47"/>
    </location>
</feature>
<keyword evidence="1" id="KW-1133">Transmembrane helix</keyword>
<keyword evidence="4" id="KW-1185">Reference proteome</keyword>
<evidence type="ECO:0000313" key="3">
    <source>
        <dbReference type="EMBL" id="RXF75185.1"/>
    </source>
</evidence>
<evidence type="ECO:0000313" key="4">
    <source>
        <dbReference type="Proteomes" id="UP000289708"/>
    </source>
</evidence>
<feature type="domain" description="DUF1468" evidence="2">
    <location>
        <begin position="26"/>
        <end position="165"/>
    </location>
</feature>
<accession>A0A4Q0MNQ2</accession>
<sequence>MSDITEPTPEERDEPALVSMRTADIVVACLFLVASAIVISDSIRLGFHWKPNEGPAPGYFPFYIAVAMAIASAINLARAVISKSEADETLTTRTGVFRMSAIFVPAVIYVLATSYIGIYVASAIYIAAFMYFFGKFAIWKALAVALTISFVSFMMFEVWFLVPLPKGPVEAAFGF</sequence>
<organism evidence="3 4">
    <name type="scientific">Hansschlegelia zhihuaiae</name>
    <dbReference type="NCBI Taxonomy" id="405005"/>
    <lineage>
        <taxon>Bacteria</taxon>
        <taxon>Pseudomonadati</taxon>
        <taxon>Pseudomonadota</taxon>
        <taxon>Alphaproteobacteria</taxon>
        <taxon>Hyphomicrobiales</taxon>
        <taxon>Methylopilaceae</taxon>
        <taxon>Hansschlegelia</taxon>
    </lineage>
</organism>
<evidence type="ECO:0000259" key="2">
    <source>
        <dbReference type="Pfam" id="PF07331"/>
    </source>
</evidence>